<feature type="domain" description="Bacterial bifunctional deaminase-reductase C-terminal" evidence="4">
    <location>
        <begin position="18"/>
        <end position="206"/>
    </location>
</feature>
<evidence type="ECO:0000313" key="7">
    <source>
        <dbReference type="Proteomes" id="UP000033457"/>
    </source>
</evidence>
<dbReference type="PANTHER" id="PTHR38011:SF7">
    <property type="entry name" value="2,5-DIAMINO-6-RIBOSYLAMINO-4(3H)-PYRIMIDINONE 5'-PHOSPHATE REDUCTASE"/>
    <property type="match status" value="1"/>
</dbReference>
<dbReference type="GO" id="GO:0008703">
    <property type="term" value="F:5-amino-6-(5-phosphoribosylamino)uracil reductase activity"/>
    <property type="evidence" value="ECO:0007669"/>
    <property type="project" value="InterPro"/>
</dbReference>
<dbReference type="InterPro" id="IPR050765">
    <property type="entry name" value="Riboflavin_Biosynth_HTPR"/>
</dbReference>
<dbReference type="Proteomes" id="UP000271380">
    <property type="component" value="Chromosome"/>
</dbReference>
<evidence type="ECO:0000313" key="8">
    <source>
        <dbReference type="Proteomes" id="UP000271380"/>
    </source>
</evidence>
<evidence type="ECO:0000313" key="5">
    <source>
        <dbReference type="EMBL" id="AKE41360.1"/>
    </source>
</evidence>
<dbReference type="GO" id="GO:0008835">
    <property type="term" value="F:diaminohydroxyphosphoribosylaminopyrimidine deaminase activity"/>
    <property type="evidence" value="ECO:0007669"/>
    <property type="project" value="UniProtKB-EC"/>
</dbReference>
<reference evidence="5 7" key="1">
    <citation type="journal article" date="2015" name="Genome Announc.">
        <title>Complete Genome Sequence of Corynebacterium kutscheri DSM 20755, a Corynebacterial Type Strain with Remarkably Low G+C Content of Chromosomal DNA.</title>
        <authorList>
            <person name="Ruckert C."/>
            <person name="Albersmeier A."/>
            <person name="Winkler A."/>
            <person name="Tauch A."/>
        </authorList>
    </citation>
    <scope>NUCLEOTIDE SEQUENCE [LARGE SCALE GENOMIC DNA]</scope>
    <source>
        <strain evidence="5 7">DSM 20755</strain>
    </source>
</reference>
<comment type="pathway">
    <text evidence="1">Cofactor biosynthesis; riboflavin biosynthesis.</text>
</comment>
<dbReference type="STRING" id="35755.UL82_05960"/>
<dbReference type="KEGG" id="cku:UL82_05960"/>
<dbReference type="Gene3D" id="3.40.430.10">
    <property type="entry name" value="Dihydrofolate Reductase, subunit A"/>
    <property type="match status" value="1"/>
</dbReference>
<dbReference type="SUPFAM" id="SSF53597">
    <property type="entry name" value="Dihydrofolate reductase-like"/>
    <property type="match status" value="1"/>
</dbReference>
<sequence>MNISVHDIWDDPIPGREIRAIMAMSINGATAVKHTSGQLGNELDRDLLLYARSWSDCVLVGAGTVRTENYGGIVQPDTEHRPIIVVSASGKLDTNSRLFTDTHTPPIIISNYSIEKNRRQALEKTGARVLHCDTSQAHEITQIIYSLGYQKILLEGGPRLYTQFISSGLIDAFNLTLSPKLVSGSIQNSVDTHGIQDMDLKAHYLHTDGTVFLRYRRV</sequence>
<proteinExistence type="predicted"/>
<keyword evidence="3" id="KW-0560">Oxidoreductase</keyword>
<dbReference type="RefSeq" id="WP_052735896.1">
    <property type="nucleotide sequence ID" value="NZ_CP011312.1"/>
</dbReference>
<organism evidence="5 7">
    <name type="scientific">Corynebacterium kutscheri</name>
    <dbReference type="NCBI Taxonomy" id="35755"/>
    <lineage>
        <taxon>Bacteria</taxon>
        <taxon>Bacillati</taxon>
        <taxon>Actinomycetota</taxon>
        <taxon>Actinomycetes</taxon>
        <taxon>Mycobacteriales</taxon>
        <taxon>Corynebacteriaceae</taxon>
        <taxon>Corynebacterium</taxon>
    </lineage>
</organism>
<keyword evidence="7" id="KW-1185">Reference proteome</keyword>
<evidence type="ECO:0000256" key="1">
    <source>
        <dbReference type="ARBA" id="ARBA00005104"/>
    </source>
</evidence>
<dbReference type="AlphaFoldDB" id="A0A0F6R0M5"/>
<dbReference type="Proteomes" id="UP000033457">
    <property type="component" value="Chromosome"/>
</dbReference>
<dbReference type="HOGENOM" id="CLU_036590_7_2_11"/>
<dbReference type="OrthoDB" id="5243299at2"/>
<reference evidence="6 8" key="2">
    <citation type="submission" date="2018-12" db="EMBL/GenBank/DDBJ databases">
        <authorList>
            <consortium name="Pathogen Informatics"/>
        </authorList>
    </citation>
    <scope>NUCLEOTIDE SEQUENCE [LARGE SCALE GENOMIC DNA]</scope>
    <source>
        <strain evidence="6 8">NCTC949</strain>
    </source>
</reference>
<keyword evidence="6" id="KW-0378">Hydrolase</keyword>
<accession>A0A0F6R0M5</accession>
<evidence type="ECO:0000313" key="6">
    <source>
        <dbReference type="EMBL" id="VEH08636.1"/>
    </source>
</evidence>
<dbReference type="InterPro" id="IPR002734">
    <property type="entry name" value="RibDG_C"/>
</dbReference>
<protein>
    <submittedName>
        <fullName evidence="5">Pyrimidine reductase, riboflavin biosynthesis</fullName>
    </submittedName>
    <submittedName>
        <fullName evidence="6">Riboflavin specific deaminase</fullName>
        <ecNumber evidence="6">3.5.4.26</ecNumber>
    </submittedName>
</protein>
<gene>
    <name evidence="6" type="primary">ribD_2</name>
    <name evidence="6" type="ORF">NCTC949_01758</name>
    <name evidence="5" type="ORF">UL82_05960</name>
</gene>
<evidence type="ECO:0000256" key="3">
    <source>
        <dbReference type="ARBA" id="ARBA00023002"/>
    </source>
</evidence>
<evidence type="ECO:0000256" key="2">
    <source>
        <dbReference type="ARBA" id="ARBA00022857"/>
    </source>
</evidence>
<dbReference type="Pfam" id="PF01872">
    <property type="entry name" value="RibD_C"/>
    <property type="match status" value="1"/>
</dbReference>
<dbReference type="EC" id="3.5.4.26" evidence="6"/>
<keyword evidence="2" id="KW-0521">NADP</keyword>
<dbReference type="EMBL" id="LR134377">
    <property type="protein sequence ID" value="VEH08636.1"/>
    <property type="molecule type" value="Genomic_DNA"/>
</dbReference>
<dbReference type="GO" id="GO:0009231">
    <property type="term" value="P:riboflavin biosynthetic process"/>
    <property type="evidence" value="ECO:0007669"/>
    <property type="project" value="InterPro"/>
</dbReference>
<name>A0A0F6R0M5_9CORY</name>
<dbReference type="InterPro" id="IPR024072">
    <property type="entry name" value="DHFR-like_dom_sf"/>
</dbReference>
<dbReference type="PANTHER" id="PTHR38011">
    <property type="entry name" value="DIHYDROFOLATE REDUCTASE FAMILY PROTEIN (AFU_ORTHOLOGUE AFUA_8G06820)"/>
    <property type="match status" value="1"/>
</dbReference>
<dbReference type="EMBL" id="CP011312">
    <property type="protein sequence ID" value="AKE41360.1"/>
    <property type="molecule type" value="Genomic_DNA"/>
</dbReference>
<evidence type="ECO:0000259" key="4">
    <source>
        <dbReference type="Pfam" id="PF01872"/>
    </source>
</evidence>